<dbReference type="OrthoDB" id="185373at2759"/>
<protein>
    <submittedName>
        <fullName evidence="2">Uncharacterized protein</fullName>
    </submittedName>
</protein>
<reference evidence="2 3" key="1">
    <citation type="journal article" date="2012" name="Eukaryot. Cell">
        <title>Draft genome sequence of CBS 2479, the standard type strain of Trichosporon asahii.</title>
        <authorList>
            <person name="Yang R.Y."/>
            <person name="Li H.T."/>
            <person name="Zhu H."/>
            <person name="Zhou G.P."/>
            <person name="Wang M."/>
            <person name="Wang L."/>
        </authorList>
    </citation>
    <scope>NUCLEOTIDE SEQUENCE [LARGE SCALE GENOMIC DNA]</scope>
    <source>
        <strain evidence="3">ATCC 90039 / CBS 2479 / JCM 2466 / KCTC 7840 / NCYC 2677 / UAMH 7654</strain>
    </source>
</reference>
<evidence type="ECO:0000256" key="1">
    <source>
        <dbReference type="PROSITE-ProRule" id="PRU00708"/>
    </source>
</evidence>
<dbReference type="PROSITE" id="PS51375">
    <property type="entry name" value="PPR"/>
    <property type="match status" value="1"/>
</dbReference>
<dbReference type="VEuPathDB" id="FungiDB:A1Q1_01677"/>
<dbReference type="Gene3D" id="1.25.40.10">
    <property type="entry name" value="Tetratricopeptide repeat domain"/>
    <property type="match status" value="2"/>
</dbReference>
<dbReference type="InterPro" id="IPR011990">
    <property type="entry name" value="TPR-like_helical_dom_sf"/>
</dbReference>
<feature type="repeat" description="PPR" evidence="1">
    <location>
        <begin position="436"/>
        <end position="470"/>
    </location>
</feature>
<dbReference type="Pfam" id="PF01535">
    <property type="entry name" value="PPR"/>
    <property type="match status" value="3"/>
</dbReference>
<dbReference type="PANTHER" id="PTHR47938:SF35">
    <property type="entry name" value="PENTATRICOPEPTIDE REPEAT-CONTAINING PROTEIN 4, MITOCHONDRIAL-RELATED"/>
    <property type="match status" value="1"/>
</dbReference>
<dbReference type="PANTHER" id="PTHR47938">
    <property type="entry name" value="RESPIRATORY COMPLEX I CHAPERONE (CIA84), PUTATIVE (AFU_ORTHOLOGUE AFUA_2G06020)-RELATED"/>
    <property type="match status" value="1"/>
</dbReference>
<dbReference type="KEGG" id="tasa:A1Q1_01677"/>
<sequence length="751" mass="81660">MPFRARLNPSTLARRVAAVRPVRPLPAVSGALSLAATSASASAGPGPRTLELRSNRTYKTSAPAQAFSFFRRKPAPIKPADAVMATLGPGLSDPLAAAYDNLIKWIEYDGNTRRLTGEEMERLMAAISGRRSAAAAELMQRLWNDLALHGLQPEDRYLRQLIYSLARNGKADEALALLLDGHAEAIEAREWIELVRSAVKTGNADAVLSLAEENGIKDERLYAALLNALNGKDGVDSAQLQALLDRMERNRVKPGLWTESALVPIYIMLGDVASAKSMADAWPSVEDEMLRSSLLSAKCEVEIARRDVTAAVEVIRTMAGTDDEVPPRASSFVINAYRASPTVRDTVDAVHRFRGETGVRLSKEGWKRLILGMDVDNALALLEEARLEAAVLDEPLAKALIGQLCDAGRIDDAMELYDELVIASDADPTNESRQPSMDIFRRLLAACAREGDTDTALSVLAAIKEKGFVLRTPKLGEQLTALIAAAPDHVIALDLYKAFRAVSGGWSAATFSFAISAFVRLRTKSSAVPPPDFVIEMMHDMRKAGYQPGAEILTSVLASYASLAKRIAKLPPTAETEFKRSALLSATRDVRTLTSLDPLIVVDLNLLNTLMNALSCCGASAEALRVWDEILPRLSSEDKRAGEVSVAIVIDACSYGGQFARAKKIWGWATRHGLNSGLGARSAWIECLCRYGKYEDAIAAVKDFSDPPADKDLAAIVLKYGFRSDSPQVVFDALQEAFPDWWPDLSKLIKK</sequence>
<dbReference type="AlphaFoldDB" id="J5T4Y2"/>
<gene>
    <name evidence="2" type="ORF">A1Q1_01677</name>
</gene>
<dbReference type="HOGENOM" id="CLU_019520_0_0_1"/>
<dbReference type="EMBL" id="ALBS01000177">
    <property type="protein sequence ID" value="EJT49196.1"/>
    <property type="molecule type" value="Genomic_DNA"/>
</dbReference>
<dbReference type="RefSeq" id="XP_014180191.1">
    <property type="nucleotide sequence ID" value="XM_014324716.1"/>
</dbReference>
<proteinExistence type="predicted"/>
<evidence type="ECO:0000313" key="3">
    <source>
        <dbReference type="Proteomes" id="UP000002748"/>
    </source>
</evidence>
<evidence type="ECO:0000313" key="2">
    <source>
        <dbReference type="EMBL" id="EJT49196.1"/>
    </source>
</evidence>
<dbReference type="GO" id="GO:0003729">
    <property type="term" value="F:mRNA binding"/>
    <property type="evidence" value="ECO:0007669"/>
    <property type="project" value="TreeGrafter"/>
</dbReference>
<dbReference type="GO" id="GO:0140053">
    <property type="term" value="P:mitochondrial gene expression"/>
    <property type="evidence" value="ECO:0007669"/>
    <property type="project" value="TreeGrafter"/>
</dbReference>
<dbReference type="Proteomes" id="UP000002748">
    <property type="component" value="Unassembled WGS sequence"/>
</dbReference>
<organism evidence="2 3">
    <name type="scientific">Trichosporon asahii var. asahii (strain ATCC 90039 / CBS 2479 / JCM 2466 / KCTC 7840 / NBRC 103889/ NCYC 2677 / UAMH 7654)</name>
    <name type="common">Yeast</name>
    <dbReference type="NCBI Taxonomy" id="1186058"/>
    <lineage>
        <taxon>Eukaryota</taxon>
        <taxon>Fungi</taxon>
        <taxon>Dikarya</taxon>
        <taxon>Basidiomycota</taxon>
        <taxon>Agaricomycotina</taxon>
        <taxon>Tremellomycetes</taxon>
        <taxon>Trichosporonales</taxon>
        <taxon>Trichosporonaceae</taxon>
        <taxon>Trichosporon</taxon>
    </lineage>
</organism>
<dbReference type="GeneID" id="25985191"/>
<dbReference type="InterPro" id="IPR002885">
    <property type="entry name" value="PPR_rpt"/>
</dbReference>
<dbReference type="GO" id="GO:0005739">
    <property type="term" value="C:mitochondrion"/>
    <property type="evidence" value="ECO:0007669"/>
    <property type="project" value="TreeGrafter"/>
</dbReference>
<accession>J5T4Y2</accession>
<name>J5T4Y2_TRIAS</name>
<comment type="caution">
    <text evidence="2">The sequence shown here is derived from an EMBL/GenBank/DDBJ whole genome shotgun (WGS) entry which is preliminary data.</text>
</comment>